<reference evidence="1" key="2">
    <citation type="submission" date="2023-05" db="EMBL/GenBank/DDBJ databases">
        <authorList>
            <person name="Fouks B."/>
        </authorList>
    </citation>
    <scope>NUCLEOTIDE SEQUENCE</scope>
    <source>
        <strain evidence="1">Stay&amp;Tobe</strain>
        <tissue evidence="1">Testes</tissue>
    </source>
</reference>
<dbReference type="EMBL" id="JASPKZ010006078">
    <property type="protein sequence ID" value="KAJ9587660.1"/>
    <property type="molecule type" value="Genomic_DNA"/>
</dbReference>
<evidence type="ECO:0000313" key="1">
    <source>
        <dbReference type="EMBL" id="KAJ9587660.1"/>
    </source>
</evidence>
<reference evidence="1" key="1">
    <citation type="journal article" date="2023" name="IScience">
        <title>Live-bearing cockroach genome reveals convergent evolutionary mechanisms linked to viviparity in insects and beyond.</title>
        <authorList>
            <person name="Fouks B."/>
            <person name="Harrison M.C."/>
            <person name="Mikhailova A.A."/>
            <person name="Marchal E."/>
            <person name="English S."/>
            <person name="Carruthers M."/>
            <person name="Jennings E.C."/>
            <person name="Chiamaka E.L."/>
            <person name="Frigard R.A."/>
            <person name="Pippel M."/>
            <person name="Attardo G.M."/>
            <person name="Benoit J.B."/>
            <person name="Bornberg-Bauer E."/>
            <person name="Tobe S.S."/>
        </authorList>
    </citation>
    <scope>NUCLEOTIDE SEQUENCE</scope>
    <source>
        <strain evidence="1">Stay&amp;Tobe</strain>
    </source>
</reference>
<dbReference type="AlphaFoldDB" id="A0AAD7ZVH0"/>
<sequence>FANYFSDEIKNASMHACYQDYFQGGKIKQILIKWNKLKSRYMLFVYVKVMGLNVSPLLNL</sequence>
<protein>
    <submittedName>
        <fullName evidence="1">Uncharacterized protein</fullName>
    </submittedName>
</protein>
<name>A0AAD7ZVH0_DIPPU</name>
<evidence type="ECO:0000313" key="2">
    <source>
        <dbReference type="Proteomes" id="UP001233999"/>
    </source>
</evidence>
<dbReference type="Proteomes" id="UP001233999">
    <property type="component" value="Unassembled WGS sequence"/>
</dbReference>
<organism evidence="1 2">
    <name type="scientific">Diploptera punctata</name>
    <name type="common">Pacific beetle cockroach</name>
    <dbReference type="NCBI Taxonomy" id="6984"/>
    <lineage>
        <taxon>Eukaryota</taxon>
        <taxon>Metazoa</taxon>
        <taxon>Ecdysozoa</taxon>
        <taxon>Arthropoda</taxon>
        <taxon>Hexapoda</taxon>
        <taxon>Insecta</taxon>
        <taxon>Pterygota</taxon>
        <taxon>Neoptera</taxon>
        <taxon>Polyneoptera</taxon>
        <taxon>Dictyoptera</taxon>
        <taxon>Blattodea</taxon>
        <taxon>Blaberoidea</taxon>
        <taxon>Blaberidae</taxon>
        <taxon>Diplopterinae</taxon>
        <taxon>Diploptera</taxon>
    </lineage>
</organism>
<comment type="caution">
    <text evidence="1">The sequence shown here is derived from an EMBL/GenBank/DDBJ whole genome shotgun (WGS) entry which is preliminary data.</text>
</comment>
<feature type="non-terminal residue" evidence="1">
    <location>
        <position position="1"/>
    </location>
</feature>
<proteinExistence type="predicted"/>
<gene>
    <name evidence="1" type="ORF">L9F63_018912</name>
</gene>
<accession>A0AAD7ZVH0</accession>
<keyword evidence="2" id="KW-1185">Reference proteome</keyword>